<reference evidence="2 3" key="1">
    <citation type="submission" date="2020-08" db="EMBL/GenBank/DDBJ databases">
        <title>Genomic Encyclopedia of Type Strains, Phase IV (KMG-V): Genome sequencing to study the core and pangenomes of soil and plant-associated prokaryotes.</title>
        <authorList>
            <person name="Whitman W."/>
        </authorList>
    </citation>
    <scope>NUCLEOTIDE SEQUENCE [LARGE SCALE GENOMIC DNA]</scope>
    <source>
        <strain evidence="2 3">M8UP14</strain>
    </source>
</reference>
<gene>
    <name evidence="2" type="ORF">HDF16_005658</name>
</gene>
<dbReference type="Pfam" id="PF12543">
    <property type="entry name" value="DUF3738"/>
    <property type="match status" value="1"/>
</dbReference>
<evidence type="ECO:0000313" key="3">
    <source>
        <dbReference type="Proteomes" id="UP000540989"/>
    </source>
</evidence>
<dbReference type="InterPro" id="IPR017801">
    <property type="entry name" value="DUF3738"/>
</dbReference>
<dbReference type="RefSeq" id="WP_184223516.1">
    <property type="nucleotide sequence ID" value="NZ_JACHIP010000022.1"/>
</dbReference>
<feature type="signal peptide" evidence="1">
    <location>
        <begin position="1"/>
        <end position="25"/>
    </location>
</feature>
<dbReference type="Proteomes" id="UP000540989">
    <property type="component" value="Unassembled WGS sequence"/>
</dbReference>
<comment type="caution">
    <text evidence="2">The sequence shown here is derived from an EMBL/GenBank/DDBJ whole genome shotgun (WGS) entry which is preliminary data.</text>
</comment>
<keyword evidence="3" id="KW-1185">Reference proteome</keyword>
<name>A0A7W7ZJ77_9BACT</name>
<protein>
    <submittedName>
        <fullName evidence="2">Uncharacterized protein (TIGR03435 family)</fullName>
    </submittedName>
</protein>
<dbReference type="EMBL" id="JACHIP010000022">
    <property type="protein sequence ID" value="MBB5060922.1"/>
    <property type="molecule type" value="Genomic_DNA"/>
</dbReference>
<sequence>MTVFLKTLLLLCAAVFDTSCVFAQAAPASPQLPVLAVAAIKPSKATGWRLQPTPDGYTATGVSLRMLVQEAYGVYDEKLLSGGPGWFNSDRFDLEAKVDSAEEANLKGLTYRQRADMLQALLADRFKLEVHYAVKTFPVFNLVVGKGGPRLKPTRVPQNDMGIGITCQVLQNRHGYTERQDCVVGSLEGLLQGDTGRSVIDKTGLTGHYDFELRWRPESTSPTTAIDENAPFIFNALQEQLGLKLEPSTAPLKVLVVDHAEHPSEN</sequence>
<accession>A0A7W7ZJ77</accession>
<feature type="chain" id="PRO_5031189048" evidence="1">
    <location>
        <begin position="26"/>
        <end position="266"/>
    </location>
</feature>
<dbReference type="AlphaFoldDB" id="A0A7W7ZJ77"/>
<keyword evidence="1" id="KW-0732">Signal</keyword>
<proteinExistence type="predicted"/>
<evidence type="ECO:0000256" key="1">
    <source>
        <dbReference type="SAM" id="SignalP"/>
    </source>
</evidence>
<dbReference type="NCBIfam" id="TIGR03435">
    <property type="entry name" value="Soli_TIGR03435"/>
    <property type="match status" value="1"/>
</dbReference>
<evidence type="ECO:0000313" key="2">
    <source>
        <dbReference type="EMBL" id="MBB5060922.1"/>
    </source>
</evidence>
<organism evidence="2 3">
    <name type="scientific">Granulicella aggregans</name>
    <dbReference type="NCBI Taxonomy" id="474949"/>
    <lineage>
        <taxon>Bacteria</taxon>
        <taxon>Pseudomonadati</taxon>
        <taxon>Acidobacteriota</taxon>
        <taxon>Terriglobia</taxon>
        <taxon>Terriglobales</taxon>
        <taxon>Acidobacteriaceae</taxon>
        <taxon>Granulicella</taxon>
    </lineage>
</organism>